<dbReference type="Gene3D" id="1.20.1270.60">
    <property type="entry name" value="Arfaptin homology (AH) domain/BAR domain"/>
    <property type="match status" value="1"/>
</dbReference>
<feature type="compositionally biased region" description="Basic residues" evidence="2">
    <location>
        <begin position="565"/>
        <end position="574"/>
    </location>
</feature>
<evidence type="ECO:0000256" key="1">
    <source>
        <dbReference type="ARBA" id="ARBA00022553"/>
    </source>
</evidence>
<dbReference type="SUPFAM" id="SSF50729">
    <property type="entry name" value="PH domain-like"/>
    <property type="match status" value="1"/>
</dbReference>
<name>A0A1G4KA25_9SACH</name>
<feature type="region of interest" description="Disordered" evidence="2">
    <location>
        <begin position="705"/>
        <end position="870"/>
    </location>
</feature>
<feature type="region of interest" description="Disordered" evidence="2">
    <location>
        <begin position="1005"/>
        <end position="1027"/>
    </location>
</feature>
<dbReference type="PROSITE" id="PS50003">
    <property type="entry name" value="PH_DOMAIN"/>
    <property type="match status" value="1"/>
</dbReference>
<dbReference type="OrthoDB" id="2264563at2759"/>
<dbReference type="Gene3D" id="2.30.29.30">
    <property type="entry name" value="Pleckstrin-homology domain (PH domain)/Phosphotyrosine-binding domain (PTB)"/>
    <property type="match status" value="1"/>
</dbReference>
<keyword evidence="1" id="KW-0597">Phosphoprotein</keyword>
<feature type="region of interest" description="Disordered" evidence="2">
    <location>
        <begin position="560"/>
        <end position="594"/>
    </location>
</feature>
<feature type="compositionally biased region" description="Polar residues" evidence="2">
    <location>
        <begin position="724"/>
        <end position="805"/>
    </location>
</feature>
<dbReference type="Pfam" id="PF20400">
    <property type="entry name" value="BAR_4"/>
    <property type="match status" value="1"/>
</dbReference>
<feature type="compositionally biased region" description="Polar residues" evidence="2">
    <location>
        <begin position="180"/>
        <end position="189"/>
    </location>
</feature>
<feature type="domain" description="PH" evidence="3">
    <location>
        <begin position="442"/>
        <end position="631"/>
    </location>
</feature>
<evidence type="ECO:0000313" key="4">
    <source>
        <dbReference type="EMBL" id="SCV00991.1"/>
    </source>
</evidence>
<dbReference type="PANTHER" id="PTHR31941:SF15">
    <property type="entry name" value="ACTIVATOR OF SKN7 PROTEIN 10-RELATED"/>
    <property type="match status" value="1"/>
</dbReference>
<sequence length="1027" mass="112200">MINSEVGPHDGDPSMSYLAPETDQDDASSLFSTDSGYLMDLADASDDSETILPKTDFHSPYFVNVPTPSQLGPEGSESGQDLTTGYVREYPTDILLDRFSKWRKILKGLANYLREVAYAQERFARINYGLRSNVKFSFLTDLEESTNRIIDPFQQRAKKPGQAQPSPGLLRNLEDDIAGSNASTSSLQPSDLKPNMPMAPGDNASASSGFMKFGSGSIEDIQVILKKYHSSMGNQQIKMSKEISTVVVPKLDDLRKDLQLKIKEIKDLHNDFRTNIGEHIALTGQLLQKYMAAVKFMSTNTDEQNLLKFKGQKLKPKHDPYLLKLQLDLQLKRQLLEENYLQEAFINLQSSGMELEKIIYGEIQHTLQRYSALVSTSARVSISNLCNELHQGILSKPPATEWDHFVGHHPKCMIDWKSTEPIPQPRKLSDIRYPRMKSSLAKCIKAGYLLKKSQILKNYNKGYFVLTSNYLHEFKSSNFFKLSQETSEKKDHGEVQTGSKKRGMVPVMSLHLNSAQVVEVTEHKFCIRGVTSSSNFDKKSAETSKIISKSTSSIQKFLKSTAKTPGHKKDHGIRHTSLSGPSGGGPLPKEKEKESSDDVATWVFKVAGSGHSAEDSKELKKWVSEVKHLSSFNNSADRAKFIEEKIFRAHNRASSVNLLKMGADAKKFEKPSSIKAPGSRGKPQYIHLGAQDFAASALARAKINTPSIDDNGNLITAGEGRTPSVKSLSELSSPRMSPSPSNTPGTGGQSALSPTKQGYVITSNGITPISRTPGQTPGSNHATPGQTPGSNHATPVNRTPVQTPKRTPGLAASGASSDGSGNQVLNSPSSHVSGSSGGGYFAIPVAPTSQGSTPGLDPAAEHAAAAQGQNQAPVVPMVRLNDREFSNERLDKSNINEQSSDRTNANQRMAEGGQINRGAPVHNLRKNLSTGNMGAIINEPPSNVYSSPKAGNSSQSLLAGNAQQMRKHKKNVSFSSLNSLLFSKKGGDVSNNNMTDYFMSGNRIEENDDADAFNVNQSLYRDRNRSP</sequence>
<protein>
    <submittedName>
        <fullName evidence="4">LANO_0F09604g1_1</fullName>
    </submittedName>
</protein>
<dbReference type="EMBL" id="LT598452">
    <property type="protein sequence ID" value="SCV00991.1"/>
    <property type="molecule type" value="Genomic_DNA"/>
</dbReference>
<dbReference type="InterPro" id="IPR011993">
    <property type="entry name" value="PH-like_dom_sf"/>
</dbReference>
<dbReference type="PANTHER" id="PTHR31941">
    <property type="entry name" value="CYTOSKELETAL SIGNALING PROTEIN SLM1"/>
    <property type="match status" value="1"/>
</dbReference>
<feature type="region of interest" description="Disordered" evidence="2">
    <location>
        <begin position="1"/>
        <end position="29"/>
    </location>
</feature>
<proteinExistence type="predicted"/>
<dbReference type="SMART" id="SM00233">
    <property type="entry name" value="PH"/>
    <property type="match status" value="1"/>
</dbReference>
<feature type="compositionally biased region" description="Polar residues" evidence="2">
    <location>
        <begin position="705"/>
        <end position="714"/>
    </location>
</feature>
<dbReference type="Proteomes" id="UP000189911">
    <property type="component" value="Chromosome F"/>
</dbReference>
<feature type="compositionally biased region" description="Low complexity" evidence="2">
    <location>
        <begin position="809"/>
        <end position="834"/>
    </location>
</feature>
<dbReference type="AlphaFoldDB" id="A0A1G4KA25"/>
<feature type="compositionally biased region" description="Low complexity" evidence="2">
    <location>
        <begin position="861"/>
        <end position="870"/>
    </location>
</feature>
<evidence type="ECO:0000256" key="2">
    <source>
        <dbReference type="SAM" id="MobiDB-lite"/>
    </source>
</evidence>
<dbReference type="InterPro" id="IPR027267">
    <property type="entry name" value="AH/BAR_dom_sf"/>
</dbReference>
<dbReference type="Pfam" id="PF20399">
    <property type="entry name" value="PH_20"/>
    <property type="match status" value="1"/>
</dbReference>
<accession>A0A1G4KA25</accession>
<reference evidence="5" key="1">
    <citation type="submission" date="2016-03" db="EMBL/GenBank/DDBJ databases">
        <authorList>
            <person name="Devillers Hugo."/>
        </authorList>
    </citation>
    <scope>NUCLEOTIDE SEQUENCE [LARGE SCALE GENOMIC DNA]</scope>
</reference>
<feature type="region of interest" description="Disordered" evidence="2">
    <location>
        <begin position="152"/>
        <end position="204"/>
    </location>
</feature>
<gene>
    <name evidence="4" type="ORF">LANO_0F09604G</name>
</gene>
<dbReference type="InterPro" id="IPR001849">
    <property type="entry name" value="PH_domain"/>
</dbReference>
<dbReference type="InterPro" id="IPR046869">
    <property type="entry name" value="SLM1/RGC1-like_PH"/>
</dbReference>
<organism evidence="4 5">
    <name type="scientific">Lachancea nothofagi CBS 11611</name>
    <dbReference type="NCBI Taxonomy" id="1266666"/>
    <lineage>
        <taxon>Eukaryota</taxon>
        <taxon>Fungi</taxon>
        <taxon>Dikarya</taxon>
        <taxon>Ascomycota</taxon>
        <taxon>Saccharomycotina</taxon>
        <taxon>Saccharomycetes</taxon>
        <taxon>Saccharomycetales</taxon>
        <taxon>Saccharomycetaceae</taxon>
        <taxon>Lachancea</taxon>
    </lineage>
</organism>
<evidence type="ECO:0000259" key="3">
    <source>
        <dbReference type="PROSITE" id="PS50003"/>
    </source>
</evidence>
<keyword evidence="5" id="KW-1185">Reference proteome</keyword>
<dbReference type="InterPro" id="IPR046868">
    <property type="entry name" value="BAR_4"/>
</dbReference>
<evidence type="ECO:0000313" key="5">
    <source>
        <dbReference type="Proteomes" id="UP000189911"/>
    </source>
</evidence>